<name>A0A432MFG4_9BACT</name>
<feature type="region of interest" description="Disordered" evidence="2">
    <location>
        <begin position="382"/>
        <end position="406"/>
    </location>
</feature>
<dbReference type="Gene3D" id="1.25.40.10">
    <property type="entry name" value="Tetratricopeptide repeat domain"/>
    <property type="match status" value="1"/>
</dbReference>
<reference evidence="4 5" key="1">
    <citation type="submission" date="2018-12" db="EMBL/GenBank/DDBJ databases">
        <authorList>
            <person name="Toschakov S.V."/>
        </authorList>
    </citation>
    <scope>NUCLEOTIDE SEQUENCE [LARGE SCALE GENOMIC DNA]</scope>
    <source>
        <strain evidence="4 5">GM2012</strain>
    </source>
</reference>
<dbReference type="Pfam" id="PF00535">
    <property type="entry name" value="Glycos_transf_2"/>
    <property type="match status" value="1"/>
</dbReference>
<keyword evidence="5" id="KW-1185">Reference proteome</keyword>
<evidence type="ECO:0000259" key="3">
    <source>
        <dbReference type="Pfam" id="PF00535"/>
    </source>
</evidence>
<protein>
    <submittedName>
        <fullName evidence="4">Glycosyltransferase</fullName>
    </submittedName>
</protein>
<reference evidence="4 5" key="2">
    <citation type="submission" date="2019-01" db="EMBL/GenBank/DDBJ databases">
        <title>Tautonia sociabilis, a novel thermotolerant planctomycete of Isosphaeraceae family, isolated from a 4000 m deep subterranean habitat.</title>
        <authorList>
            <person name="Kovaleva O.L."/>
            <person name="Elcheninov A.G."/>
            <person name="Van Heerden E."/>
            <person name="Toshchakov S.V."/>
            <person name="Novikov A."/>
            <person name="Bonch-Osmolovskaya E.A."/>
            <person name="Kublanov I.V."/>
        </authorList>
    </citation>
    <scope>NUCLEOTIDE SEQUENCE [LARGE SCALE GENOMIC DNA]</scope>
    <source>
        <strain evidence="4 5">GM2012</strain>
    </source>
</reference>
<dbReference type="InterPro" id="IPR029044">
    <property type="entry name" value="Nucleotide-diphossugar_trans"/>
</dbReference>
<dbReference type="OrthoDB" id="2592041at2"/>
<dbReference type="SUPFAM" id="SSF48452">
    <property type="entry name" value="TPR-like"/>
    <property type="match status" value="1"/>
</dbReference>
<gene>
    <name evidence="4" type="ORF">TsocGM_19585</name>
</gene>
<dbReference type="PANTHER" id="PTHR43630">
    <property type="entry name" value="POLY-BETA-1,6-N-ACETYL-D-GLUCOSAMINE SYNTHASE"/>
    <property type="match status" value="1"/>
</dbReference>
<dbReference type="Proteomes" id="UP000280296">
    <property type="component" value="Unassembled WGS sequence"/>
</dbReference>
<organism evidence="4 5">
    <name type="scientific">Tautonia sociabilis</name>
    <dbReference type="NCBI Taxonomy" id="2080755"/>
    <lineage>
        <taxon>Bacteria</taxon>
        <taxon>Pseudomonadati</taxon>
        <taxon>Planctomycetota</taxon>
        <taxon>Planctomycetia</taxon>
        <taxon>Isosphaerales</taxon>
        <taxon>Isosphaeraceae</taxon>
        <taxon>Tautonia</taxon>
    </lineage>
</organism>
<evidence type="ECO:0000256" key="2">
    <source>
        <dbReference type="SAM" id="MobiDB-lite"/>
    </source>
</evidence>
<dbReference type="InterPro" id="IPR011990">
    <property type="entry name" value="TPR-like_helical_dom_sf"/>
</dbReference>
<comment type="similarity">
    <text evidence="1">Belongs to the glycosyltransferase 2 family. WaaE/KdtX subfamily.</text>
</comment>
<dbReference type="RefSeq" id="WP_126727154.1">
    <property type="nucleotide sequence ID" value="NZ_RYZH01000044.1"/>
</dbReference>
<evidence type="ECO:0000313" key="5">
    <source>
        <dbReference type="Proteomes" id="UP000280296"/>
    </source>
</evidence>
<feature type="domain" description="Glycosyltransferase 2-like" evidence="3">
    <location>
        <begin position="6"/>
        <end position="109"/>
    </location>
</feature>
<comment type="caution">
    <text evidence="4">The sequence shown here is derived from an EMBL/GenBank/DDBJ whole genome shotgun (WGS) entry which is preliminary data.</text>
</comment>
<keyword evidence="4" id="KW-0808">Transferase</keyword>
<dbReference type="AlphaFoldDB" id="A0A432MFG4"/>
<dbReference type="GO" id="GO:0016740">
    <property type="term" value="F:transferase activity"/>
    <property type="evidence" value="ECO:0007669"/>
    <property type="project" value="UniProtKB-KW"/>
</dbReference>
<accession>A0A432MFG4</accession>
<evidence type="ECO:0000256" key="1">
    <source>
        <dbReference type="ARBA" id="ARBA00038494"/>
    </source>
</evidence>
<sequence length="406" mass="43515">MANRLSVCLLTRNDERNLDRPIRSVEGVADEVIVADTGSTDRTAEVARDLGARVVQVAWDDDFAEGRNAAIAEASGDWILWINPDEALEPGAGPMARALVAGAGDAFGFLARIRHQARADRPEQYAESWDLRLFRKGAGLRYVGRLHPSLATGQGGEAPGDPPRVVPSELAIRRWAFLSTLDPGKLRWAARLLRRELADRPGRLHFLIEYGRTLLRLEDPEGHSVMAEAVARVADEADAPGPPSPDAQLALEYVLTAPADRYRGLLSKAEAAALALRWFPNSPGLLWALAGSYFHARQFAAAAVLLDRLLRLGASGEFDRSQPFDPGIVGPRAALNLSQCLRATGRAAEARRLVLGLVGDPDVGASASAILAELDASGQGGPALLGRGRRGRPPAGASCPRSLDHE</sequence>
<dbReference type="PANTHER" id="PTHR43630:SF2">
    <property type="entry name" value="GLYCOSYLTRANSFERASE"/>
    <property type="match status" value="1"/>
</dbReference>
<dbReference type="InterPro" id="IPR001173">
    <property type="entry name" value="Glyco_trans_2-like"/>
</dbReference>
<dbReference type="EMBL" id="RYZH01000044">
    <property type="protein sequence ID" value="RUL84945.1"/>
    <property type="molecule type" value="Genomic_DNA"/>
</dbReference>
<proteinExistence type="inferred from homology"/>
<dbReference type="CDD" id="cd02511">
    <property type="entry name" value="Beta4Glucosyltransferase"/>
    <property type="match status" value="1"/>
</dbReference>
<dbReference type="SUPFAM" id="SSF53448">
    <property type="entry name" value="Nucleotide-diphospho-sugar transferases"/>
    <property type="match status" value="1"/>
</dbReference>
<dbReference type="Gene3D" id="3.90.550.10">
    <property type="entry name" value="Spore Coat Polysaccharide Biosynthesis Protein SpsA, Chain A"/>
    <property type="match status" value="1"/>
</dbReference>
<evidence type="ECO:0000313" key="4">
    <source>
        <dbReference type="EMBL" id="RUL84945.1"/>
    </source>
</evidence>